<proteinExistence type="predicted"/>
<organism evidence="1 2">
    <name type="scientific">Streptomyces sulfonofaciens</name>
    <dbReference type="NCBI Taxonomy" id="68272"/>
    <lineage>
        <taxon>Bacteria</taxon>
        <taxon>Bacillati</taxon>
        <taxon>Actinomycetota</taxon>
        <taxon>Actinomycetes</taxon>
        <taxon>Kitasatosporales</taxon>
        <taxon>Streptomycetaceae</taxon>
        <taxon>Streptomyces</taxon>
    </lineage>
</organism>
<keyword evidence="2" id="KW-1185">Reference proteome</keyword>
<accession>A0A919GJR2</accession>
<reference evidence="1" key="2">
    <citation type="submission" date="2020-09" db="EMBL/GenBank/DDBJ databases">
        <authorList>
            <person name="Sun Q."/>
            <person name="Ohkuma M."/>
        </authorList>
    </citation>
    <scope>NUCLEOTIDE SEQUENCE</scope>
    <source>
        <strain evidence="1">JCM 5069</strain>
    </source>
</reference>
<dbReference type="RefSeq" id="WP_189936693.1">
    <property type="nucleotide sequence ID" value="NZ_BNCD01000020.1"/>
</dbReference>
<gene>
    <name evidence="1" type="ORF">GCM10018793_55460</name>
</gene>
<reference evidence="1" key="1">
    <citation type="journal article" date="2014" name="Int. J. Syst. Evol. Microbiol.">
        <title>Complete genome sequence of Corynebacterium casei LMG S-19264T (=DSM 44701T), isolated from a smear-ripened cheese.</title>
        <authorList>
            <consortium name="US DOE Joint Genome Institute (JGI-PGF)"/>
            <person name="Walter F."/>
            <person name="Albersmeier A."/>
            <person name="Kalinowski J."/>
            <person name="Ruckert C."/>
        </authorList>
    </citation>
    <scope>NUCLEOTIDE SEQUENCE</scope>
    <source>
        <strain evidence="1">JCM 5069</strain>
    </source>
</reference>
<evidence type="ECO:0000313" key="1">
    <source>
        <dbReference type="EMBL" id="GHH85864.1"/>
    </source>
</evidence>
<dbReference type="Proteomes" id="UP000603708">
    <property type="component" value="Unassembled WGS sequence"/>
</dbReference>
<evidence type="ECO:0000313" key="2">
    <source>
        <dbReference type="Proteomes" id="UP000603708"/>
    </source>
</evidence>
<protein>
    <submittedName>
        <fullName evidence="1">Uncharacterized protein</fullName>
    </submittedName>
</protein>
<comment type="caution">
    <text evidence="1">The sequence shown here is derived from an EMBL/GenBank/DDBJ whole genome shotgun (WGS) entry which is preliminary data.</text>
</comment>
<sequence length="77" mass="8336">MTAARAGERRPAVGSYVRDGRDGRVGEVMGFEGGHVRLRPPGGGRSWDCPPAEVGAAEPGEVLRARVREANRRKWVP</sequence>
<name>A0A919GJR2_9ACTN</name>
<dbReference type="AlphaFoldDB" id="A0A919GJR2"/>
<dbReference type="EMBL" id="BNCD01000020">
    <property type="protein sequence ID" value="GHH85864.1"/>
    <property type="molecule type" value="Genomic_DNA"/>
</dbReference>